<protein>
    <submittedName>
        <fullName evidence="1">Sigma-70 family RNA polymerase sigma factor</fullName>
    </submittedName>
</protein>
<dbReference type="InterPro" id="IPR013324">
    <property type="entry name" value="RNA_pol_sigma_r3/r4-like"/>
</dbReference>
<proteinExistence type="predicted"/>
<dbReference type="SUPFAM" id="SSF88659">
    <property type="entry name" value="Sigma3 and sigma4 domains of RNA polymerase sigma factors"/>
    <property type="match status" value="1"/>
</dbReference>
<name>A0AB35XKS4_9ACTN</name>
<evidence type="ECO:0000313" key="1">
    <source>
        <dbReference type="EMBL" id="MEH1545929.1"/>
    </source>
</evidence>
<accession>A0AB35XKS4</accession>
<dbReference type="AlphaFoldDB" id="A0AB35XKS4"/>
<dbReference type="Proteomes" id="UP001309299">
    <property type="component" value="Unassembled WGS sequence"/>
</dbReference>
<dbReference type="RefSeq" id="WP_071345765.1">
    <property type="nucleotide sequence ID" value="NZ_JBAKUA010000003.1"/>
</dbReference>
<dbReference type="Gene3D" id="1.10.10.10">
    <property type="entry name" value="Winged helix-like DNA-binding domain superfamily/Winged helix DNA-binding domain"/>
    <property type="match status" value="1"/>
</dbReference>
<organism evidence="1 2">
    <name type="scientific">Cutibacterium avidum</name>
    <dbReference type="NCBI Taxonomy" id="33010"/>
    <lineage>
        <taxon>Bacteria</taxon>
        <taxon>Bacillati</taxon>
        <taxon>Actinomycetota</taxon>
        <taxon>Actinomycetes</taxon>
        <taxon>Propionibacteriales</taxon>
        <taxon>Propionibacteriaceae</taxon>
        <taxon>Cutibacterium</taxon>
    </lineage>
</organism>
<evidence type="ECO:0000313" key="2">
    <source>
        <dbReference type="Proteomes" id="UP001309299"/>
    </source>
</evidence>
<sequence>MATPTFSTTQKPDTGYQPYAVRTKKVGGKEFTQIYVPSKVKRGVQKYAWIELVDPPVGDEKLGLSADEVLALLYDPTYVPEWKVAYLRAAYRSFRAVENARNRGDLSYSDWEVEVHDGPQYLNVSVHEDQIDSELVVDWLLSQVSAKQAEHIRLHVFEGLSFVEIAREELPGAGEADVAKRANSIGRSVKRALKKLREFIEQECPDLAPLGGV</sequence>
<gene>
    <name evidence="1" type="ORF">V7F78_02625</name>
</gene>
<dbReference type="EMBL" id="JBAKUA010000003">
    <property type="protein sequence ID" value="MEH1545929.1"/>
    <property type="molecule type" value="Genomic_DNA"/>
</dbReference>
<comment type="caution">
    <text evidence="1">The sequence shown here is derived from an EMBL/GenBank/DDBJ whole genome shotgun (WGS) entry which is preliminary data.</text>
</comment>
<reference evidence="1" key="1">
    <citation type="submission" date="2024-02" db="EMBL/GenBank/DDBJ databases">
        <title>Bacterial skin colonization with Propionibacterium avidum as a risk factor for Periprosthetic Joint Infections - a single-center prospective study.</title>
        <authorList>
            <person name="Achermann Y."/>
        </authorList>
    </citation>
    <scope>NUCLEOTIDE SEQUENCE</scope>
    <source>
        <strain evidence="1">PAVI-2017310195</strain>
    </source>
</reference>
<dbReference type="InterPro" id="IPR036388">
    <property type="entry name" value="WH-like_DNA-bd_sf"/>
</dbReference>